<dbReference type="OrthoDB" id="239998at2759"/>
<protein>
    <submittedName>
        <fullName evidence="2">Uncharacterized protein</fullName>
    </submittedName>
</protein>
<dbReference type="Proteomes" id="UP000284403">
    <property type="component" value="Unassembled WGS sequence"/>
</dbReference>
<organism evidence="2 3">
    <name type="scientific">Trypanosoma conorhini</name>
    <dbReference type="NCBI Taxonomy" id="83891"/>
    <lineage>
        <taxon>Eukaryota</taxon>
        <taxon>Discoba</taxon>
        <taxon>Euglenozoa</taxon>
        <taxon>Kinetoplastea</taxon>
        <taxon>Metakinetoplastina</taxon>
        <taxon>Trypanosomatida</taxon>
        <taxon>Trypanosomatidae</taxon>
        <taxon>Trypanosoma</taxon>
    </lineage>
</organism>
<proteinExistence type="predicted"/>
<evidence type="ECO:0000256" key="1">
    <source>
        <dbReference type="SAM" id="MobiDB-lite"/>
    </source>
</evidence>
<feature type="region of interest" description="Disordered" evidence="1">
    <location>
        <begin position="211"/>
        <end position="230"/>
    </location>
</feature>
<dbReference type="RefSeq" id="XP_029232514.1">
    <property type="nucleotide sequence ID" value="XM_029367441.1"/>
</dbReference>
<evidence type="ECO:0000313" key="2">
    <source>
        <dbReference type="EMBL" id="RNF27308.1"/>
    </source>
</evidence>
<evidence type="ECO:0000313" key="3">
    <source>
        <dbReference type="Proteomes" id="UP000284403"/>
    </source>
</evidence>
<keyword evidence="3" id="KW-1185">Reference proteome</keyword>
<gene>
    <name evidence="2" type="ORF">Tco025E_00500</name>
</gene>
<dbReference type="AlphaFoldDB" id="A0A422QBG9"/>
<dbReference type="GeneID" id="40314111"/>
<reference evidence="2 3" key="1">
    <citation type="journal article" date="2018" name="BMC Genomics">
        <title>Genomic comparison of Trypanosoma conorhini and Trypanosoma rangeli to Trypanosoma cruzi strains of high and low virulence.</title>
        <authorList>
            <person name="Bradwell K.R."/>
            <person name="Koparde V.N."/>
            <person name="Matveyev A.V."/>
            <person name="Serrano M.G."/>
            <person name="Alves J.M."/>
            <person name="Parikh H."/>
            <person name="Huang B."/>
            <person name="Lee V."/>
            <person name="Espinosa-Alvarez O."/>
            <person name="Ortiz P.A."/>
            <person name="Costa-Martins A.G."/>
            <person name="Teixeira M.M."/>
            <person name="Buck G.A."/>
        </authorList>
    </citation>
    <scope>NUCLEOTIDE SEQUENCE [LARGE SCALE GENOMIC DNA]</scope>
    <source>
        <strain evidence="2 3">025E</strain>
    </source>
</reference>
<dbReference type="EMBL" id="MKKU01000010">
    <property type="protein sequence ID" value="RNF27308.1"/>
    <property type="molecule type" value="Genomic_DNA"/>
</dbReference>
<accession>A0A422QBG9</accession>
<comment type="caution">
    <text evidence="2">The sequence shown here is derived from an EMBL/GenBank/DDBJ whole genome shotgun (WGS) entry which is preliminary data.</text>
</comment>
<name>A0A422QBG9_9TRYP</name>
<sequence>MVLVPAGAMPPTPRRGFGVGPDDLHLPVEFLDAAHPFPPAPRQDDGPYQPPAIDRLYSGSLTVTRTRIVISLLPDEHDGRGRGPTPCAEAGAREAVVFSDVVEAVTGLVRWVSATSRRTLWYSLELLGGAHCVVFRPDGTRVAPPHGSEGAHTEAGTAEALPPWVRRVAAATGQPVEVGLWPGGEGGSANDFDGLPRSTFAWGPLQKLGATGREGGSRSVEETTMGPDGVGWERQRHDCLYEALSAHVSLMREEHLDREDILLRWAAPLVRLALSPFLSTAEAKARVGTNIAQTSLSLRGAPASAETEVRDEGGISIADEVVQLLAEEEAVARMKFEKYAVAVRKGGSGSQTSAAY</sequence>